<keyword evidence="2" id="KW-1185">Reference proteome</keyword>
<dbReference type="EMBL" id="FOVR01000001">
    <property type="protein sequence ID" value="SFN52259.1"/>
    <property type="molecule type" value="Genomic_DNA"/>
</dbReference>
<dbReference type="STRING" id="655353.SAMN04488056_101174"/>
<sequence length="44" mass="5281">MVDWHCMMVIPSRYFDIEYRKRPVRIGEKAQYRIIGRAEALKGP</sequence>
<accession>A0A1I4ZQK6</accession>
<organism evidence="1 2">
    <name type="scientific">Cohaesibacter marisflavi</name>
    <dbReference type="NCBI Taxonomy" id="655353"/>
    <lineage>
        <taxon>Bacteria</taxon>
        <taxon>Pseudomonadati</taxon>
        <taxon>Pseudomonadota</taxon>
        <taxon>Alphaproteobacteria</taxon>
        <taxon>Hyphomicrobiales</taxon>
        <taxon>Cohaesibacteraceae</taxon>
    </lineage>
</organism>
<evidence type="ECO:0000313" key="2">
    <source>
        <dbReference type="Proteomes" id="UP000199236"/>
    </source>
</evidence>
<evidence type="ECO:0000313" key="1">
    <source>
        <dbReference type="EMBL" id="SFN52259.1"/>
    </source>
</evidence>
<proteinExistence type="predicted"/>
<reference evidence="1 2" key="1">
    <citation type="submission" date="2016-10" db="EMBL/GenBank/DDBJ databases">
        <authorList>
            <person name="de Groot N.N."/>
        </authorList>
    </citation>
    <scope>NUCLEOTIDE SEQUENCE [LARGE SCALE GENOMIC DNA]</scope>
    <source>
        <strain evidence="1 2">CGMCC 1.9157</strain>
    </source>
</reference>
<protein>
    <submittedName>
        <fullName evidence="1">Uncharacterized protein</fullName>
    </submittedName>
</protein>
<dbReference type="Proteomes" id="UP000199236">
    <property type="component" value="Unassembled WGS sequence"/>
</dbReference>
<gene>
    <name evidence="1" type="ORF">SAMN04488056_101174</name>
</gene>
<name>A0A1I4ZQK6_9HYPH</name>
<dbReference type="AlphaFoldDB" id="A0A1I4ZQK6"/>